<gene>
    <name evidence="7" type="ORF">C361_02845</name>
</gene>
<dbReference type="PANTHER" id="PTHR31123:SF1">
    <property type="entry name" value="ACCUMULATION OF DYADS PROTEIN 2-RELATED"/>
    <property type="match status" value="1"/>
</dbReference>
<reference evidence="7 8" key="1">
    <citation type="submission" date="2017-06" db="EMBL/GenBank/DDBJ databases">
        <title>Global population genomics of the pathogenic fungus Cryptococcus neoformans var. grubii.</title>
        <authorList>
            <person name="Cuomo C."/>
            <person name="Litvintseva A."/>
            <person name="Chen Y."/>
            <person name="Young S."/>
            <person name="Zeng Q."/>
            <person name="Chapman S."/>
            <person name="Gujja S."/>
            <person name="Saif S."/>
            <person name="Birren B."/>
        </authorList>
    </citation>
    <scope>NUCLEOTIDE SEQUENCE [LARGE SCALE GENOMIC DNA]</scope>
    <source>
        <strain evidence="7 8">Tu259-1</strain>
    </source>
</reference>
<dbReference type="EMBL" id="AMKT01000037">
    <property type="protein sequence ID" value="OXG23079.1"/>
    <property type="molecule type" value="Genomic_DNA"/>
</dbReference>
<keyword evidence="4 6" id="KW-1133">Transmembrane helix</keyword>
<feature type="transmembrane region" description="Helical" evidence="6">
    <location>
        <begin position="214"/>
        <end position="238"/>
    </location>
</feature>
<comment type="similarity">
    <text evidence="2">Belongs to the acetate uptake transporter (AceTr) (TC 2.A.96) family.</text>
</comment>
<evidence type="ECO:0000256" key="5">
    <source>
        <dbReference type="ARBA" id="ARBA00023136"/>
    </source>
</evidence>
<feature type="transmembrane region" description="Helical" evidence="6">
    <location>
        <begin position="250"/>
        <end position="275"/>
    </location>
</feature>
<evidence type="ECO:0000256" key="4">
    <source>
        <dbReference type="ARBA" id="ARBA00022989"/>
    </source>
</evidence>
<evidence type="ECO:0000313" key="8">
    <source>
        <dbReference type="Proteomes" id="UP000199727"/>
    </source>
</evidence>
<sequence>MIIAILANQAIIYGRQVILQPDEDRCLRSPPCTTICSHKDISDTSLLQPERSKPFLSPSDHRSYHKVTDRQIPDPFHKMNEEVFTAVPHADTGLSSPTEHQTSQPELACLTRSGSYVYPVCSRKSQLSATKVSVHDGTYQDGGDIARFITPGGNPIDTSQPGFPVFHRKFGNPTSVGLISFTGAALLLNLYGIQARGVTKPNIILGVAFGLGGLGQIIAGILAWACGNTFGVCLITLARKLWAGKESQELTMIMLCFLTRQSVTFSSYGAFWLSFSTLYIPQFDVAAAYAKNPAMFENALGLYLCVWGIVTVLFLIASHRSSVILICIFGVLSVDLFIL</sequence>
<organism evidence="7 8">
    <name type="scientific">Cryptococcus neoformans Tu259-1</name>
    <dbReference type="NCBI Taxonomy" id="1230072"/>
    <lineage>
        <taxon>Eukaryota</taxon>
        <taxon>Fungi</taxon>
        <taxon>Dikarya</taxon>
        <taxon>Basidiomycota</taxon>
        <taxon>Agaricomycotina</taxon>
        <taxon>Tremellomycetes</taxon>
        <taxon>Tremellales</taxon>
        <taxon>Cryptococcaceae</taxon>
        <taxon>Cryptococcus</taxon>
        <taxon>Cryptococcus neoformans species complex</taxon>
    </lineage>
</organism>
<feature type="transmembrane region" description="Helical" evidence="6">
    <location>
        <begin position="176"/>
        <end position="194"/>
    </location>
</feature>
<dbReference type="AlphaFoldDB" id="A0A854QFM8"/>
<dbReference type="Proteomes" id="UP000199727">
    <property type="component" value="Unassembled WGS sequence"/>
</dbReference>
<keyword evidence="3 6" id="KW-0812">Transmembrane</keyword>
<feature type="transmembrane region" description="Helical" evidence="6">
    <location>
        <begin position="322"/>
        <end position="338"/>
    </location>
</feature>
<evidence type="ECO:0000256" key="3">
    <source>
        <dbReference type="ARBA" id="ARBA00022692"/>
    </source>
</evidence>
<comment type="subcellular location">
    <subcellularLocation>
        <location evidence="1">Membrane</location>
        <topology evidence="1">Multi-pass membrane protein</topology>
    </subcellularLocation>
</comment>
<evidence type="ECO:0000256" key="1">
    <source>
        <dbReference type="ARBA" id="ARBA00004141"/>
    </source>
</evidence>
<dbReference type="GO" id="GO:0015123">
    <property type="term" value="F:acetate transmembrane transporter activity"/>
    <property type="evidence" value="ECO:0007669"/>
    <property type="project" value="TreeGrafter"/>
</dbReference>
<proteinExistence type="inferred from homology"/>
<evidence type="ECO:0000256" key="6">
    <source>
        <dbReference type="SAM" id="Phobius"/>
    </source>
</evidence>
<dbReference type="InterPro" id="IPR000791">
    <property type="entry name" value="Gpr1/Fun34/SatP-like"/>
</dbReference>
<protein>
    <submittedName>
        <fullName evidence="7">Membrane protein</fullName>
    </submittedName>
</protein>
<evidence type="ECO:0000256" key="2">
    <source>
        <dbReference type="ARBA" id="ARBA00005587"/>
    </source>
</evidence>
<dbReference type="InterPro" id="IPR051633">
    <property type="entry name" value="AceTr"/>
</dbReference>
<feature type="transmembrane region" description="Helical" evidence="6">
    <location>
        <begin position="295"/>
        <end position="315"/>
    </location>
</feature>
<dbReference type="PANTHER" id="PTHR31123">
    <property type="entry name" value="ACCUMULATION OF DYADS PROTEIN 2-RELATED"/>
    <property type="match status" value="1"/>
</dbReference>
<dbReference type="GO" id="GO:0005886">
    <property type="term" value="C:plasma membrane"/>
    <property type="evidence" value="ECO:0007669"/>
    <property type="project" value="TreeGrafter"/>
</dbReference>
<name>A0A854QFM8_CRYNE</name>
<dbReference type="Pfam" id="PF01184">
    <property type="entry name" value="Gpr1_Fun34_YaaH"/>
    <property type="match status" value="2"/>
</dbReference>
<keyword evidence="5 6" id="KW-0472">Membrane</keyword>
<accession>A0A854QFM8</accession>
<dbReference type="OrthoDB" id="3648309at2759"/>
<evidence type="ECO:0000313" key="7">
    <source>
        <dbReference type="EMBL" id="OXG23079.1"/>
    </source>
</evidence>
<comment type="caution">
    <text evidence="7">The sequence shown here is derived from an EMBL/GenBank/DDBJ whole genome shotgun (WGS) entry which is preliminary data.</text>
</comment>